<evidence type="ECO:0000313" key="3">
    <source>
        <dbReference type="Proteomes" id="UP000235145"/>
    </source>
</evidence>
<dbReference type="EMBL" id="NBSK02000005">
    <property type="protein sequence ID" value="KAJ0207278.1"/>
    <property type="molecule type" value="Genomic_DNA"/>
</dbReference>
<gene>
    <name evidence="2" type="ORF">LSAT_V11C500247110</name>
</gene>
<reference evidence="2 3" key="1">
    <citation type="journal article" date="2017" name="Nat. Commun.">
        <title>Genome assembly with in vitro proximity ligation data and whole-genome triplication in lettuce.</title>
        <authorList>
            <person name="Reyes-Chin-Wo S."/>
            <person name="Wang Z."/>
            <person name="Yang X."/>
            <person name="Kozik A."/>
            <person name="Arikit S."/>
            <person name="Song C."/>
            <person name="Xia L."/>
            <person name="Froenicke L."/>
            <person name="Lavelle D.O."/>
            <person name="Truco M.J."/>
            <person name="Xia R."/>
            <person name="Zhu S."/>
            <person name="Xu C."/>
            <person name="Xu H."/>
            <person name="Xu X."/>
            <person name="Cox K."/>
            <person name="Korf I."/>
            <person name="Meyers B.C."/>
            <person name="Michelmore R.W."/>
        </authorList>
    </citation>
    <scope>NUCLEOTIDE SEQUENCE [LARGE SCALE GENOMIC DNA]</scope>
    <source>
        <strain evidence="3">cv. Salinas</strain>
        <tissue evidence="2">Seedlings</tissue>
    </source>
</reference>
<protein>
    <recommendedName>
        <fullName evidence="4">DUF1985 domain-containing protein</fullName>
    </recommendedName>
</protein>
<accession>A0A9R1VMD4</accession>
<comment type="caution">
    <text evidence="2">The sequence shown here is derived from an EMBL/GenBank/DDBJ whole genome shotgun (WGS) entry which is preliminary data.</text>
</comment>
<feature type="compositionally biased region" description="Low complexity" evidence="1">
    <location>
        <begin position="279"/>
        <end position="289"/>
    </location>
</feature>
<evidence type="ECO:0008006" key="4">
    <source>
        <dbReference type="Google" id="ProtNLM"/>
    </source>
</evidence>
<dbReference type="PANTHER" id="PTHR48449">
    <property type="entry name" value="DUF1985 DOMAIN-CONTAINING PROTEIN"/>
    <property type="match status" value="1"/>
</dbReference>
<evidence type="ECO:0000256" key="1">
    <source>
        <dbReference type="SAM" id="MobiDB-lite"/>
    </source>
</evidence>
<name>A0A9R1VMD4_LACSA</name>
<dbReference type="PANTHER" id="PTHR48449:SF1">
    <property type="entry name" value="DUF1985 DOMAIN-CONTAINING PROTEIN"/>
    <property type="match status" value="1"/>
</dbReference>
<keyword evidence="3" id="KW-1185">Reference proteome</keyword>
<proteinExistence type="predicted"/>
<sequence>MFGYLLDVPQLQGDWLLFHKMFLYQLRPDAIVSPDSIKRLYFKLGDTKLVYGPEEFFFIIGFNFGVYPKLIGKKVSKKKLVMFIAERLFPNHTNSSEKICDLKSYQPFLAAIDDDAVRACLIYVLCECYLGKEANDRVPQDWVFFSENLDGWSIFAWDSYLWEFTYDYLEDTWNKFNKYLSLPKPCQPFKYPVSVFTASFKYFMLPSVRGGGFTLRKNKHSPRMNRWSATKKLKWVDVNKIFDMTKNIFLLYSCQEYVYDEPHLVSSPVQNHFRRQDKSSCSVSSSGLSHGRGGRSGKPRLEEFVKQLFTLEQQVYMNRERTEVIMEEVDDESIWNNINFDEPKKFQTKFSFDEKVSDTLH</sequence>
<dbReference type="Proteomes" id="UP000235145">
    <property type="component" value="Unassembled WGS sequence"/>
</dbReference>
<dbReference type="AlphaFoldDB" id="A0A9R1VMD4"/>
<feature type="region of interest" description="Disordered" evidence="1">
    <location>
        <begin position="279"/>
        <end position="298"/>
    </location>
</feature>
<evidence type="ECO:0000313" key="2">
    <source>
        <dbReference type="EMBL" id="KAJ0207278.1"/>
    </source>
</evidence>
<organism evidence="2 3">
    <name type="scientific">Lactuca sativa</name>
    <name type="common">Garden lettuce</name>
    <dbReference type="NCBI Taxonomy" id="4236"/>
    <lineage>
        <taxon>Eukaryota</taxon>
        <taxon>Viridiplantae</taxon>
        <taxon>Streptophyta</taxon>
        <taxon>Embryophyta</taxon>
        <taxon>Tracheophyta</taxon>
        <taxon>Spermatophyta</taxon>
        <taxon>Magnoliopsida</taxon>
        <taxon>eudicotyledons</taxon>
        <taxon>Gunneridae</taxon>
        <taxon>Pentapetalae</taxon>
        <taxon>asterids</taxon>
        <taxon>campanulids</taxon>
        <taxon>Asterales</taxon>
        <taxon>Asteraceae</taxon>
        <taxon>Cichorioideae</taxon>
        <taxon>Cichorieae</taxon>
        <taxon>Lactucinae</taxon>
        <taxon>Lactuca</taxon>
    </lineage>
</organism>